<dbReference type="PANTHER" id="PTHR38436:SF1">
    <property type="entry name" value="ESTER CYCLASE"/>
    <property type="match status" value="1"/>
</dbReference>
<proteinExistence type="predicted"/>
<dbReference type="InterPro" id="IPR009959">
    <property type="entry name" value="Cyclase_SnoaL-like"/>
</dbReference>
<evidence type="ECO:0000313" key="1">
    <source>
        <dbReference type="EMBL" id="AII88198.1"/>
    </source>
</evidence>
<dbReference type="Gene3D" id="3.10.450.50">
    <property type="match status" value="2"/>
</dbReference>
<dbReference type="AlphaFoldDB" id="A0AAN0RL24"/>
<dbReference type="GO" id="GO:0030638">
    <property type="term" value="P:polyketide metabolic process"/>
    <property type="evidence" value="ECO:0007669"/>
    <property type="project" value="InterPro"/>
</dbReference>
<evidence type="ECO:0000313" key="2">
    <source>
        <dbReference type="Proteomes" id="UP000028680"/>
    </source>
</evidence>
<gene>
    <name evidence="1" type="ORF">RCA23_c26820</name>
</gene>
<dbReference type="KEGG" id="ptp:RCA23_c26820"/>
<protein>
    <recommendedName>
        <fullName evidence="3">Polyketide cyclase</fullName>
    </recommendedName>
</protein>
<evidence type="ECO:0008006" key="3">
    <source>
        <dbReference type="Google" id="ProtNLM"/>
    </source>
</evidence>
<reference evidence="1 2" key="1">
    <citation type="journal article" date="2014" name="ISME J.">
        <title>Adaptation of an abundant Roseobacter RCA organism to pelagic systems revealed by genomic and transcriptomic analyses.</title>
        <authorList>
            <person name="Voget S."/>
            <person name="Wemheuer B."/>
            <person name="Brinkhoff T."/>
            <person name="Vollmers J."/>
            <person name="Dietrich S."/>
            <person name="Giebel H.A."/>
            <person name="Beardsley C."/>
            <person name="Sardemann C."/>
            <person name="Bakenhus I."/>
            <person name="Billerbeck S."/>
            <person name="Daniel R."/>
            <person name="Simon M."/>
        </authorList>
    </citation>
    <scope>NUCLEOTIDE SEQUENCE [LARGE SCALE GENOMIC DNA]</scope>
    <source>
        <strain evidence="1 2">RCA23</strain>
    </source>
</reference>
<dbReference type="PANTHER" id="PTHR38436">
    <property type="entry name" value="POLYKETIDE CYCLASE SNOAL-LIKE DOMAIN"/>
    <property type="match status" value="1"/>
</dbReference>
<organism evidence="1 2">
    <name type="scientific">Planktomarina temperata RCA23</name>
    <dbReference type="NCBI Taxonomy" id="666509"/>
    <lineage>
        <taxon>Bacteria</taxon>
        <taxon>Pseudomonadati</taxon>
        <taxon>Pseudomonadota</taxon>
        <taxon>Alphaproteobacteria</taxon>
        <taxon>Rhodobacterales</taxon>
        <taxon>Paracoccaceae</taxon>
        <taxon>Planktomarina</taxon>
    </lineage>
</organism>
<keyword evidence="2" id="KW-1185">Reference proteome</keyword>
<dbReference type="RefSeq" id="WP_044050782.1">
    <property type="nucleotide sequence ID" value="NZ_CP003984.1"/>
</dbReference>
<dbReference type="InterPro" id="IPR032710">
    <property type="entry name" value="NTF2-like_dom_sf"/>
</dbReference>
<dbReference type="SUPFAM" id="SSF54427">
    <property type="entry name" value="NTF2-like"/>
    <property type="match status" value="2"/>
</dbReference>
<dbReference type="EMBL" id="CP003984">
    <property type="protein sequence ID" value="AII88198.1"/>
    <property type="molecule type" value="Genomic_DNA"/>
</dbReference>
<dbReference type="Pfam" id="PF07366">
    <property type="entry name" value="SnoaL"/>
    <property type="match status" value="1"/>
</dbReference>
<sequence length="335" mass="37511">MFQDQKAVVRAFYADMKGATAETIEAVLAAHTTADWHWRGMHPFYEQHGAGDVARVFWGPLLTSLTRLQRREDIFFAGENTVGEGIWVVSMGHLMGLFDAPWLGIVATGKMALLRYCEFNRVLDGRIVETMLHVDIPHLMIQAGQNPFGRATAAHMVQPGPQTHDGMLREPQPVDAGVATLNAINAMIGDLGTWQLGLPLEEELARTWHDDMIWWGPAGIGATYTIERYAKQHSGPFRSAFYDRSFTGHRAKLAEGHFGGFFGWPNFTAKHKGFMGVPASDINAEFRVIDIYRREGDKLAENWIFIDLLYWMMQQGDDVLAKMAGIVGTEYSPPV</sequence>
<name>A0AAN0RL24_9RHOB</name>
<accession>A0AAN0RL24</accession>
<dbReference type="Proteomes" id="UP000028680">
    <property type="component" value="Chromosome"/>
</dbReference>